<dbReference type="AlphaFoldDB" id="A0A7L4UTG1"/>
<dbReference type="EMBL" id="QENZ01000001">
    <property type="protein sequence ID" value="PVX53419.1"/>
    <property type="molecule type" value="Genomic_DNA"/>
</dbReference>
<dbReference type="OrthoDB" id="981660at2"/>
<dbReference type="RefSeq" id="WP_116495297.1">
    <property type="nucleotide sequence ID" value="NZ_QENZ01000001.1"/>
</dbReference>
<accession>A0A7L4UTG1</accession>
<gene>
    <name evidence="1" type="ORF">C7377_0001</name>
</gene>
<evidence type="ECO:0000313" key="1">
    <source>
        <dbReference type="EMBL" id="PVX53419.1"/>
    </source>
</evidence>
<dbReference type="Proteomes" id="UP000251835">
    <property type="component" value="Unassembled WGS sequence"/>
</dbReference>
<reference evidence="1 2" key="1">
    <citation type="submission" date="2018-05" db="EMBL/GenBank/DDBJ databases">
        <title>Genomic Encyclopedia of Type Strains, Phase IV (KMG-IV): sequencing the most valuable type-strain genomes for metagenomic binning, comparative biology and taxonomic classification.</title>
        <authorList>
            <person name="Goeker M."/>
        </authorList>
    </citation>
    <scope>NUCLEOTIDE SEQUENCE [LARGE SCALE GENOMIC DNA]</scope>
    <source>
        <strain evidence="1 2">DSM 28579</strain>
    </source>
</reference>
<name>A0A7L4UTG1_BALHA</name>
<protein>
    <submittedName>
        <fullName evidence="1">Uncharacterized protein</fullName>
    </submittedName>
</protein>
<proteinExistence type="predicted"/>
<sequence length="303" mass="35746">MYEFLSKYGLYQVFTLLEDYEIGNQDFTNPLDFKGLTFEYKCEKEDSIKTFEIDLDVQTEEYYGHQIGNRIPDDLFIDEKLNFTFKAIGKCKSCKEYHVEFMLNVYSNNPISNIIDNVNNINFHRQNTHQFPNTNIYVQKVGALPQIKIIPEKVISKYFDRETNKWYFKAINSLNENYGIGSFAYFRRIIEKELINIIEDIKTLPDSHKVEIQSLLDKHNENPKVSTIYENIFEHLPYSLKTLGDNPIKLLYNQTSEGLHSLTEDECMEKAKSILRLLNFVIKKINEEKSEIRELRETIKGLK</sequence>
<evidence type="ECO:0000313" key="2">
    <source>
        <dbReference type="Proteomes" id="UP000251835"/>
    </source>
</evidence>
<comment type="caution">
    <text evidence="1">The sequence shown here is derived from an EMBL/GenBank/DDBJ whole genome shotgun (WGS) entry which is preliminary data.</text>
</comment>
<keyword evidence="2" id="KW-1185">Reference proteome</keyword>
<organism evidence="1 2">
    <name type="scientific">Balneicella halophila</name>
    <dbReference type="NCBI Taxonomy" id="1537566"/>
    <lineage>
        <taxon>Bacteria</taxon>
        <taxon>Pseudomonadati</taxon>
        <taxon>Bacteroidota</taxon>
        <taxon>Bacteroidia</taxon>
        <taxon>Bacteroidales</taxon>
        <taxon>Balneicellaceae</taxon>
        <taxon>Balneicella</taxon>
    </lineage>
</organism>